<comment type="similarity">
    <text evidence="1">Belongs to the HesA/MoeB/ThiF family.</text>
</comment>
<dbReference type="Gene3D" id="3.40.50.720">
    <property type="entry name" value="NAD(P)-binding Rossmann-like Domain"/>
    <property type="match status" value="1"/>
</dbReference>
<dbReference type="RefSeq" id="WP_072712663.1">
    <property type="nucleotide sequence ID" value="NZ_CP016796.1"/>
</dbReference>
<dbReference type="GO" id="GO:0016779">
    <property type="term" value="F:nucleotidyltransferase activity"/>
    <property type="evidence" value="ECO:0007669"/>
    <property type="project" value="TreeGrafter"/>
</dbReference>
<sequence>MNLNEKLSQHESDYYARQLMLKDFGVEGQIKLKEASVLLIGVGGVGSPVATYLTGLGIGSLTIVDNDVVSFSNLHRQVLFDVDNIGKLKAEVAKNKLEKLNPYIQINTITDRLTLENSSELDIREFDLIIDTSDNFETKVLSNKLSIANKVVLLSGGVQGFNFQAGIFNINNHTACLNCLYPEMKQLTNSKRVGVLGVTAGLEGMILVNIVTNFLLNKDSFFDSTLYTYDLKNIELKRYNLSKNKDCELCLL</sequence>
<dbReference type="GO" id="GO:0004792">
    <property type="term" value="F:thiosulfate-cyanide sulfurtransferase activity"/>
    <property type="evidence" value="ECO:0007669"/>
    <property type="project" value="TreeGrafter"/>
</dbReference>
<keyword evidence="2" id="KW-0812">Transmembrane</keyword>
<dbReference type="AlphaFoldDB" id="A0A1L4BT61"/>
<dbReference type="SUPFAM" id="SSF69572">
    <property type="entry name" value="Activating enzymes of the ubiquitin-like proteins"/>
    <property type="match status" value="1"/>
</dbReference>
<dbReference type="InterPro" id="IPR045886">
    <property type="entry name" value="ThiF/MoeB/HesA"/>
</dbReference>
<dbReference type="PANTHER" id="PTHR10953:SF102">
    <property type="entry name" value="ADENYLYLTRANSFERASE AND SULFURTRANSFERASE MOCS3"/>
    <property type="match status" value="1"/>
</dbReference>
<evidence type="ECO:0000313" key="5">
    <source>
        <dbReference type="Proteomes" id="UP000184222"/>
    </source>
</evidence>
<dbReference type="CDD" id="cd00757">
    <property type="entry name" value="ThiF_MoeB_HesA_family"/>
    <property type="match status" value="1"/>
</dbReference>
<dbReference type="FunFam" id="3.40.50.720:FF:000080">
    <property type="entry name" value="Thiazole biosynthesis adenylyltransferase ThiF"/>
    <property type="match status" value="1"/>
</dbReference>
<organism evidence="4 5">
    <name type="scientific">Francisella uliginis</name>
    <dbReference type="NCBI Taxonomy" id="573570"/>
    <lineage>
        <taxon>Bacteria</taxon>
        <taxon>Pseudomonadati</taxon>
        <taxon>Pseudomonadota</taxon>
        <taxon>Gammaproteobacteria</taxon>
        <taxon>Thiotrichales</taxon>
        <taxon>Francisellaceae</taxon>
        <taxon>Francisella</taxon>
    </lineage>
</organism>
<protein>
    <submittedName>
        <fullName evidence="4">Thiamine biosynthesis protein ThiF</fullName>
    </submittedName>
</protein>
<evidence type="ECO:0000256" key="2">
    <source>
        <dbReference type="SAM" id="Phobius"/>
    </source>
</evidence>
<feature type="transmembrane region" description="Helical" evidence="2">
    <location>
        <begin position="193"/>
        <end position="216"/>
    </location>
</feature>
<dbReference type="InterPro" id="IPR035985">
    <property type="entry name" value="Ubiquitin-activating_enz"/>
</dbReference>
<keyword evidence="2" id="KW-0472">Membrane</keyword>
<reference evidence="4 5" key="1">
    <citation type="journal article" date="2016" name="Appl. Environ. Microbiol.">
        <title>Whole genome relationships among Francisella bacteria of diverse origin define new species and provide specific regions for detection.</title>
        <authorList>
            <person name="Challacombe J.F."/>
            <person name="Petersen J.M."/>
            <person name="Gallegos-Graves V."/>
            <person name="Hodge D."/>
            <person name="Pillai S."/>
            <person name="Kuske C.R."/>
        </authorList>
    </citation>
    <scope>NUCLEOTIDE SEQUENCE [LARGE SCALE GENOMIC DNA]</scope>
    <source>
        <strain evidence="5">TX07-7310</strain>
    </source>
</reference>
<dbReference type="Pfam" id="PF00899">
    <property type="entry name" value="ThiF"/>
    <property type="match status" value="1"/>
</dbReference>
<accession>A0A1L4BT61</accession>
<feature type="domain" description="THIF-type NAD/FAD binding fold" evidence="3">
    <location>
        <begin position="15"/>
        <end position="248"/>
    </location>
</feature>
<evidence type="ECO:0000256" key="1">
    <source>
        <dbReference type="ARBA" id="ARBA00009919"/>
    </source>
</evidence>
<dbReference type="OrthoDB" id="9804286at2"/>
<dbReference type="Proteomes" id="UP000184222">
    <property type="component" value="Chromosome"/>
</dbReference>
<proteinExistence type="inferred from homology"/>
<gene>
    <name evidence="4" type="ORF">F7310_06505</name>
</gene>
<evidence type="ECO:0000259" key="3">
    <source>
        <dbReference type="Pfam" id="PF00899"/>
    </source>
</evidence>
<dbReference type="STRING" id="573570.F7310_06505"/>
<dbReference type="KEGG" id="frx:F7310_06505"/>
<dbReference type="GO" id="GO:0005737">
    <property type="term" value="C:cytoplasm"/>
    <property type="evidence" value="ECO:0007669"/>
    <property type="project" value="TreeGrafter"/>
</dbReference>
<name>A0A1L4BT61_9GAMM</name>
<evidence type="ECO:0000313" key="4">
    <source>
        <dbReference type="EMBL" id="API87028.1"/>
    </source>
</evidence>
<dbReference type="GO" id="GO:0008641">
    <property type="term" value="F:ubiquitin-like modifier activating enzyme activity"/>
    <property type="evidence" value="ECO:0007669"/>
    <property type="project" value="InterPro"/>
</dbReference>
<keyword evidence="5" id="KW-1185">Reference proteome</keyword>
<keyword evidence="2" id="KW-1133">Transmembrane helix</keyword>
<dbReference type="EMBL" id="CP016796">
    <property type="protein sequence ID" value="API87028.1"/>
    <property type="molecule type" value="Genomic_DNA"/>
</dbReference>
<dbReference type="PANTHER" id="PTHR10953">
    <property type="entry name" value="UBIQUITIN-ACTIVATING ENZYME E1"/>
    <property type="match status" value="1"/>
</dbReference>
<dbReference type="InterPro" id="IPR000594">
    <property type="entry name" value="ThiF_NAD_FAD-bd"/>
</dbReference>